<organism evidence="6 7">
    <name type="scientific">Lactobacillus colini</name>
    <dbReference type="NCBI Taxonomy" id="1819254"/>
    <lineage>
        <taxon>Bacteria</taxon>
        <taxon>Bacillati</taxon>
        <taxon>Bacillota</taxon>
        <taxon>Bacilli</taxon>
        <taxon>Lactobacillales</taxon>
        <taxon>Lactobacillaceae</taxon>
        <taxon>Lactobacillus</taxon>
    </lineage>
</organism>
<keyword evidence="2" id="KW-0762">Sugar transport</keyword>
<dbReference type="SUPFAM" id="SSF46973">
    <property type="entry name" value="Enzyme IIa from lactose specific PTS, IIa-lac"/>
    <property type="match status" value="1"/>
</dbReference>
<evidence type="ECO:0000256" key="3">
    <source>
        <dbReference type="ARBA" id="ARBA00022679"/>
    </source>
</evidence>
<proteinExistence type="predicted"/>
<dbReference type="PANTHER" id="PTHR34382:SF7">
    <property type="entry name" value="PTS SYSTEM N,N'-DIACETYLCHITOBIOSE-SPECIFIC EIIA COMPONENT"/>
    <property type="match status" value="1"/>
</dbReference>
<dbReference type="Proteomes" id="UP001519292">
    <property type="component" value="Unassembled WGS sequence"/>
</dbReference>
<dbReference type="Pfam" id="PF02255">
    <property type="entry name" value="PTS_IIA"/>
    <property type="match status" value="1"/>
</dbReference>
<accession>A0ABS4MGQ1</accession>
<evidence type="ECO:0000313" key="7">
    <source>
        <dbReference type="Proteomes" id="UP001519292"/>
    </source>
</evidence>
<evidence type="ECO:0000256" key="2">
    <source>
        <dbReference type="ARBA" id="ARBA00022597"/>
    </source>
</evidence>
<dbReference type="Gene3D" id="1.20.58.80">
    <property type="entry name" value="Phosphotransferase system, lactose/cellobiose-type IIA subunit"/>
    <property type="match status" value="1"/>
</dbReference>
<dbReference type="EMBL" id="JAGGLU010000010">
    <property type="protein sequence ID" value="MBP2058486.1"/>
    <property type="molecule type" value="Genomic_DNA"/>
</dbReference>
<reference evidence="6 7" key="1">
    <citation type="submission" date="2021-03" db="EMBL/GenBank/DDBJ databases">
        <title>Genomic Encyclopedia of Type Strains, Phase IV (KMG-IV): sequencing the most valuable type-strain genomes for metagenomic binning, comparative biology and taxonomic classification.</title>
        <authorList>
            <person name="Goeker M."/>
        </authorList>
    </citation>
    <scope>NUCLEOTIDE SEQUENCE [LARGE SCALE GENOMIC DNA]</scope>
    <source>
        <strain evidence="6 7">DSM 101872</strain>
    </source>
</reference>
<dbReference type="PANTHER" id="PTHR34382">
    <property type="entry name" value="PTS SYSTEM N,N'-DIACETYLCHITOBIOSE-SPECIFIC EIIA COMPONENT"/>
    <property type="match status" value="1"/>
</dbReference>
<keyword evidence="4" id="KW-0598">Phosphotransferase system</keyword>
<protein>
    <submittedName>
        <fullName evidence="6">PTS system cellobiose-specific IIA component</fullName>
    </submittedName>
</protein>
<gene>
    <name evidence="6" type="ORF">J2Z60_001671</name>
</gene>
<keyword evidence="3" id="KW-0808">Transferase</keyword>
<dbReference type="PROSITE" id="PS51095">
    <property type="entry name" value="PTS_EIIA_TYPE_3"/>
    <property type="match status" value="1"/>
</dbReference>
<comment type="caution">
    <text evidence="6">The sequence shown here is derived from an EMBL/GenBank/DDBJ whole genome shotgun (WGS) entry which is preliminary data.</text>
</comment>
<evidence type="ECO:0000256" key="5">
    <source>
        <dbReference type="PROSITE-ProRule" id="PRU00418"/>
    </source>
</evidence>
<dbReference type="RefSeq" id="WP_209687218.1">
    <property type="nucleotide sequence ID" value="NZ_JAGGLU010000010.1"/>
</dbReference>
<evidence type="ECO:0000256" key="4">
    <source>
        <dbReference type="ARBA" id="ARBA00022683"/>
    </source>
</evidence>
<sequence>MSEEDSKDVQVSMQIILNAGDARALIEEAFKEANKLNYDKAKDLLEQAGKKLVVAHQFQTDKIQEEAEGKPIKYSVLFTHAQDTLMTIDTEYKLVKLQVETMPDHDKRLVNSVIDTLKKQGKLG</sequence>
<dbReference type="InterPro" id="IPR036542">
    <property type="entry name" value="PTS_IIA_lac/cel_sf"/>
</dbReference>
<keyword evidence="7" id="KW-1185">Reference proteome</keyword>
<evidence type="ECO:0000313" key="6">
    <source>
        <dbReference type="EMBL" id="MBP2058486.1"/>
    </source>
</evidence>
<name>A0ABS4MGQ1_9LACO</name>
<evidence type="ECO:0000256" key="1">
    <source>
        <dbReference type="ARBA" id="ARBA00022448"/>
    </source>
</evidence>
<keyword evidence="1" id="KW-0813">Transport</keyword>
<dbReference type="InterPro" id="IPR003188">
    <property type="entry name" value="PTS_IIA_lac/cel"/>
</dbReference>
<feature type="modified residue" description="Phosphohistidine; by HPr" evidence="5">
    <location>
        <position position="80"/>
    </location>
</feature>